<feature type="chain" id="PRO_5011597114" evidence="12">
    <location>
        <begin position="26"/>
        <end position="606"/>
    </location>
</feature>
<feature type="compositionally biased region" description="Gly residues" evidence="11">
    <location>
        <begin position="214"/>
        <end position="223"/>
    </location>
</feature>
<evidence type="ECO:0000256" key="5">
    <source>
        <dbReference type="ARBA" id="ARBA00022452"/>
    </source>
</evidence>
<comment type="similarity">
    <text evidence="3">Belongs to the autotransporter-2 (AT-2) (TC 1.B.40) family.</text>
</comment>
<dbReference type="Gene3D" id="2.150.10.10">
    <property type="entry name" value="Serralysin-like metalloprotease, C-terminal"/>
    <property type="match status" value="2"/>
</dbReference>
<dbReference type="Proteomes" id="UP000199245">
    <property type="component" value="Unassembled WGS sequence"/>
</dbReference>
<evidence type="ECO:0000259" key="14">
    <source>
        <dbReference type="Pfam" id="PF05662"/>
    </source>
</evidence>
<dbReference type="Gene3D" id="3.30.1300.30">
    <property type="entry name" value="GSPII I/J protein-like"/>
    <property type="match status" value="1"/>
</dbReference>
<evidence type="ECO:0000256" key="7">
    <source>
        <dbReference type="ARBA" id="ARBA00022729"/>
    </source>
</evidence>
<dbReference type="Pfam" id="PF03895">
    <property type="entry name" value="YadA_anchor"/>
    <property type="match status" value="1"/>
</dbReference>
<evidence type="ECO:0000313" key="15">
    <source>
        <dbReference type="EMBL" id="SDD07681.1"/>
    </source>
</evidence>
<keyword evidence="4" id="KW-0813">Transport</keyword>
<feature type="domain" description="Trimeric autotransporter adhesin YadA-like stalk" evidence="14">
    <location>
        <begin position="319"/>
        <end position="358"/>
    </location>
</feature>
<keyword evidence="8" id="KW-0653">Protein transport</keyword>
<dbReference type="GO" id="GO:0015031">
    <property type="term" value="P:protein transport"/>
    <property type="evidence" value="ECO:0007669"/>
    <property type="project" value="UniProtKB-KW"/>
</dbReference>
<reference evidence="15 16" key="1">
    <citation type="submission" date="2016-10" db="EMBL/GenBank/DDBJ databases">
        <authorList>
            <person name="de Groot N.N."/>
        </authorList>
    </citation>
    <scope>NUCLEOTIDE SEQUENCE [LARGE SCALE GENOMIC DNA]</scope>
    <source>
        <strain evidence="15 16">R5</strain>
    </source>
</reference>
<dbReference type="GO" id="GO:0009986">
    <property type="term" value="C:cell surface"/>
    <property type="evidence" value="ECO:0007669"/>
    <property type="project" value="UniProtKB-SubCell"/>
</dbReference>
<comment type="subcellular location">
    <subcellularLocation>
        <location evidence="2">Cell outer membrane</location>
    </subcellularLocation>
    <subcellularLocation>
        <location evidence="1">Cell surface</location>
    </subcellularLocation>
</comment>
<dbReference type="EMBL" id="FMZW01000007">
    <property type="protein sequence ID" value="SDD07681.1"/>
    <property type="molecule type" value="Genomic_DNA"/>
</dbReference>
<feature type="domain" description="Trimeric autotransporter adhesin YadA-like stalk" evidence="14">
    <location>
        <begin position="394"/>
        <end position="436"/>
    </location>
</feature>
<evidence type="ECO:0000256" key="10">
    <source>
        <dbReference type="ARBA" id="ARBA00023237"/>
    </source>
</evidence>
<organism evidence="15 16">
    <name type="scientific">Bradyrhizobium brasilense</name>
    <dbReference type="NCBI Taxonomy" id="1419277"/>
    <lineage>
        <taxon>Bacteria</taxon>
        <taxon>Pseudomonadati</taxon>
        <taxon>Pseudomonadota</taxon>
        <taxon>Alphaproteobacteria</taxon>
        <taxon>Hyphomicrobiales</taxon>
        <taxon>Nitrobacteraceae</taxon>
        <taxon>Bradyrhizobium</taxon>
    </lineage>
</organism>
<dbReference type="AlphaFoldDB" id="A0A1G6RTC0"/>
<dbReference type="InterPro" id="IPR045584">
    <property type="entry name" value="Pilin-like"/>
</dbReference>
<evidence type="ECO:0000256" key="4">
    <source>
        <dbReference type="ARBA" id="ARBA00022448"/>
    </source>
</evidence>
<dbReference type="GO" id="GO:0009279">
    <property type="term" value="C:cell outer membrane"/>
    <property type="evidence" value="ECO:0007669"/>
    <property type="project" value="UniProtKB-SubCell"/>
</dbReference>
<feature type="signal peptide" evidence="12">
    <location>
        <begin position="1"/>
        <end position="25"/>
    </location>
</feature>
<feature type="region of interest" description="Disordered" evidence="11">
    <location>
        <begin position="202"/>
        <end position="228"/>
    </location>
</feature>
<evidence type="ECO:0000259" key="13">
    <source>
        <dbReference type="Pfam" id="PF03895"/>
    </source>
</evidence>
<evidence type="ECO:0000256" key="6">
    <source>
        <dbReference type="ARBA" id="ARBA00022692"/>
    </source>
</evidence>
<evidence type="ECO:0000256" key="12">
    <source>
        <dbReference type="SAM" id="SignalP"/>
    </source>
</evidence>
<keyword evidence="10" id="KW-0998">Cell outer membrane</keyword>
<feature type="domain" description="Trimeric autotransporter adhesin YadA-like C-terminal membrane anchor" evidence="13">
    <location>
        <begin position="549"/>
        <end position="605"/>
    </location>
</feature>
<sequence length="606" mass="59270">MTRYGISAGLLTSIALVVLAGSSMAQTAPTGIGGLAACNGVGTGYGLIGTLGVVGPVNCTNNISFEAYNDSGLRNDGSNSTAGIFGYTDGTLQLNGSSIRLLGPVNLNGNTITGLAPGSISATSTDAVNGGQLYGVQLRTDNLGQSVAVTLGGTTTYNASTQQIGGFSALINGGAYATVTDAFNAVETQINRLAASLPVQYSSASAPTTPNGSSGAGGGGATGASGASQDATMVGATAGLPVALHNVAAGELSTTSTDAVNGSQLHATSLSISNLTNSIQSGTIGLVQQAGEASSPISVGAQTWGTLVDVSGMDGNRVVTGVAAGAVNATSVDVVNGSQLYETNESISNLTNSIQSGTIGLVEQAGGASSPISVGAQTRGTLVDVSGMDGNRVVTGVAAGAVNATSVDAVNGSQLFAASNSVANALGGGASANTDGTVSAPTYVVQGRTYRSVGDALANGVQYDAINGVKQNSITLLGGSAGPVSIHNVAAGTAATDAVNVQQFNDGLASMSQSDRAYTDQRVGQANALARDAGATGAALAGLNRVDLRPRQSAVSMAVGGFAGATAIAVGFDYRITPSVQVHAGGSFAPNTNSASWNAGASYIFD</sequence>
<dbReference type="Pfam" id="PF05662">
    <property type="entry name" value="YadA_stalk"/>
    <property type="match status" value="5"/>
</dbReference>
<evidence type="ECO:0000256" key="1">
    <source>
        <dbReference type="ARBA" id="ARBA00004241"/>
    </source>
</evidence>
<feature type="domain" description="Trimeric autotransporter adhesin YadA-like stalk" evidence="14">
    <location>
        <begin position="245"/>
        <end position="283"/>
    </location>
</feature>
<protein>
    <submittedName>
        <fullName evidence="15">Coiled stalk of trimeric autotransporter adhesin</fullName>
    </submittedName>
</protein>
<dbReference type="InterPro" id="IPR011049">
    <property type="entry name" value="Serralysin-like_metalloprot_C"/>
</dbReference>
<proteinExistence type="inferred from homology"/>
<keyword evidence="6" id="KW-0812">Transmembrane</keyword>
<name>A0A1G6RTC0_9BRAD</name>
<dbReference type="InterPro" id="IPR008635">
    <property type="entry name" value="Coiled_stalk_dom"/>
</dbReference>
<evidence type="ECO:0000256" key="2">
    <source>
        <dbReference type="ARBA" id="ARBA00004442"/>
    </source>
</evidence>
<feature type="compositionally biased region" description="Polar residues" evidence="11">
    <location>
        <begin position="202"/>
        <end position="211"/>
    </location>
</feature>
<dbReference type="SUPFAM" id="SSF101967">
    <property type="entry name" value="Adhesin YadA, collagen-binding domain"/>
    <property type="match status" value="1"/>
</dbReference>
<keyword evidence="9" id="KW-0472">Membrane</keyword>
<keyword evidence="7 12" id="KW-0732">Signal</keyword>
<evidence type="ECO:0000256" key="9">
    <source>
        <dbReference type="ARBA" id="ARBA00023136"/>
    </source>
</evidence>
<accession>A0A1G6RTC0</accession>
<evidence type="ECO:0000256" key="3">
    <source>
        <dbReference type="ARBA" id="ARBA00005848"/>
    </source>
</evidence>
<gene>
    <name evidence="15" type="ORF">SAMN05216337_1007114</name>
</gene>
<keyword evidence="5" id="KW-1134">Transmembrane beta strand</keyword>
<feature type="domain" description="Trimeric autotransporter adhesin YadA-like stalk" evidence="14">
    <location>
        <begin position="486"/>
        <end position="522"/>
    </location>
</feature>
<dbReference type="SUPFAM" id="SSF54523">
    <property type="entry name" value="Pili subunits"/>
    <property type="match status" value="1"/>
</dbReference>
<dbReference type="InterPro" id="IPR005594">
    <property type="entry name" value="YadA_C"/>
</dbReference>
<dbReference type="Gene3D" id="1.20.5.170">
    <property type="match status" value="3"/>
</dbReference>
<evidence type="ECO:0000256" key="8">
    <source>
        <dbReference type="ARBA" id="ARBA00022927"/>
    </source>
</evidence>
<evidence type="ECO:0000256" key="11">
    <source>
        <dbReference type="SAM" id="MobiDB-lite"/>
    </source>
</evidence>
<feature type="domain" description="Trimeric autotransporter adhesin YadA-like stalk" evidence="14">
    <location>
        <begin position="112"/>
        <end position="148"/>
    </location>
</feature>
<evidence type="ECO:0000313" key="16">
    <source>
        <dbReference type="Proteomes" id="UP000199245"/>
    </source>
</evidence>